<keyword evidence="1" id="KW-1133">Transmembrane helix</keyword>
<dbReference type="EMBL" id="JALLPJ020000149">
    <property type="protein sequence ID" value="KAL3800912.1"/>
    <property type="molecule type" value="Genomic_DNA"/>
</dbReference>
<name>A0ABD3QL25_9STRA</name>
<keyword evidence="4" id="KW-1185">Reference proteome</keyword>
<reference evidence="3 4" key="1">
    <citation type="submission" date="2024-10" db="EMBL/GenBank/DDBJ databases">
        <title>Updated reference genomes for cyclostephanoid diatoms.</title>
        <authorList>
            <person name="Roberts W.R."/>
            <person name="Alverson A.J."/>
        </authorList>
    </citation>
    <scope>NUCLEOTIDE SEQUENCE [LARGE SCALE GENOMIC DNA]</scope>
    <source>
        <strain evidence="3 4">AJA010-31</strain>
    </source>
</reference>
<dbReference type="Proteomes" id="UP001530400">
    <property type="component" value="Unassembled WGS sequence"/>
</dbReference>
<evidence type="ECO:0000313" key="3">
    <source>
        <dbReference type="EMBL" id="KAL3800912.1"/>
    </source>
</evidence>
<feature type="chain" id="PRO_5044773610" evidence="2">
    <location>
        <begin position="20"/>
        <end position="708"/>
    </location>
</feature>
<keyword evidence="1" id="KW-0812">Transmembrane</keyword>
<feature type="transmembrane region" description="Helical" evidence="1">
    <location>
        <begin position="654"/>
        <end position="675"/>
    </location>
</feature>
<evidence type="ECO:0000256" key="2">
    <source>
        <dbReference type="SAM" id="SignalP"/>
    </source>
</evidence>
<dbReference type="AlphaFoldDB" id="A0ABD3QL25"/>
<proteinExistence type="predicted"/>
<keyword evidence="1" id="KW-0472">Membrane</keyword>
<protein>
    <submittedName>
        <fullName evidence="3">Uncharacterized protein</fullName>
    </submittedName>
</protein>
<accession>A0ABD3QL25</accession>
<evidence type="ECO:0000313" key="4">
    <source>
        <dbReference type="Proteomes" id="UP001530400"/>
    </source>
</evidence>
<keyword evidence="2" id="KW-0732">Signal</keyword>
<feature type="signal peptide" evidence="2">
    <location>
        <begin position="1"/>
        <end position="19"/>
    </location>
</feature>
<comment type="caution">
    <text evidence="3">The sequence shown here is derived from an EMBL/GenBank/DDBJ whole genome shotgun (WGS) entry which is preliminary data.</text>
</comment>
<gene>
    <name evidence="3" type="ORF">ACHAWO_000045</name>
</gene>
<organism evidence="3 4">
    <name type="scientific">Cyclotella atomus</name>
    <dbReference type="NCBI Taxonomy" id="382360"/>
    <lineage>
        <taxon>Eukaryota</taxon>
        <taxon>Sar</taxon>
        <taxon>Stramenopiles</taxon>
        <taxon>Ochrophyta</taxon>
        <taxon>Bacillariophyta</taxon>
        <taxon>Coscinodiscophyceae</taxon>
        <taxon>Thalassiosirophycidae</taxon>
        <taxon>Stephanodiscales</taxon>
        <taxon>Stephanodiscaceae</taxon>
        <taxon>Cyclotella</taxon>
    </lineage>
</organism>
<sequence length="708" mass="80655">MKGVTLLCSLLSLLPLASAGLFKRNAQVTVDNNLHLPDYEAQFDVIQTLDEYSHRSLQSQATWLLNKPYFTARTMERDFGITSPGEIHVKIHNHKPNKWYSAVPSNPLLYLWIPKFNGNYEIIVHELSTNGESIATPPIGEEFKFSVVDKPGVDSRRLLLETIGNMPPCQTVQRGDLYSVWDGTWLGPKLHGGVSGMRNGWYFLPSNDMNCKIEYFTDDDLRRNSEDRSIYILGSSKERGVFLSLVDMLLDSKEKEHMSESVISKCWGRAFVTKSKLKVFYQDWRSTYFQHAGTPGDYLCHKREGGMTYTTNGQKVWQEIFDDPTSWPSVILMGVSNDEGFNNGYDLQHFINTLPSTWHGTLLLTDGAFSAMRAGNGDQAEYIKSRSWLNDDRVRWIDGKGVSKDQRMHGERGPDYVTGSQHFHGTCDANYIDESSRQMDMKICSNVTEMLGQLMIGYALGPKEEYIQRVDKSVSRQENNEAVYCHACPEDLLPFHITHHPEMTCTVGALHPRSTNEIHHAFHNTCPDICLKKIPPIASRQTQSGVVHERRCPEKYFLDQAPAPPEPSISSDDDVADQFQKMKEADHLTYLNLPTVVDRIDQFHKAKEEAHKLYLMNSPKTAERSPVNAQVRRRADILLDSSGINAFVPDEDEYMSLFTFCIVTMALLFGLTAIYKSKIKDMVREKGDTIFRCLGTEMLRDAERWNIQ</sequence>
<evidence type="ECO:0000256" key="1">
    <source>
        <dbReference type="SAM" id="Phobius"/>
    </source>
</evidence>